<name>A0AAD8NNB2_TARER</name>
<evidence type="ECO:0000256" key="1">
    <source>
        <dbReference type="SAM" id="Phobius"/>
    </source>
</evidence>
<sequence>MDESKRNINGSLIFLTHTPLKLTISHVVTLSSSPHQLESWTMKKLGGRMLVVKCSGSFAKILGIFLVTIYCYVEVDYVLYLMKYTDFVMFVGIL</sequence>
<proteinExistence type="predicted"/>
<dbReference type="Proteomes" id="UP001229421">
    <property type="component" value="Unassembled WGS sequence"/>
</dbReference>
<comment type="caution">
    <text evidence="2">The sequence shown here is derived from an EMBL/GenBank/DDBJ whole genome shotgun (WGS) entry which is preliminary data.</text>
</comment>
<evidence type="ECO:0000313" key="2">
    <source>
        <dbReference type="EMBL" id="KAK1414573.1"/>
    </source>
</evidence>
<keyword evidence="1" id="KW-0812">Transmembrane</keyword>
<organism evidence="2 3">
    <name type="scientific">Tagetes erecta</name>
    <name type="common">African marigold</name>
    <dbReference type="NCBI Taxonomy" id="13708"/>
    <lineage>
        <taxon>Eukaryota</taxon>
        <taxon>Viridiplantae</taxon>
        <taxon>Streptophyta</taxon>
        <taxon>Embryophyta</taxon>
        <taxon>Tracheophyta</taxon>
        <taxon>Spermatophyta</taxon>
        <taxon>Magnoliopsida</taxon>
        <taxon>eudicotyledons</taxon>
        <taxon>Gunneridae</taxon>
        <taxon>Pentapetalae</taxon>
        <taxon>asterids</taxon>
        <taxon>campanulids</taxon>
        <taxon>Asterales</taxon>
        <taxon>Asteraceae</taxon>
        <taxon>Asteroideae</taxon>
        <taxon>Heliantheae alliance</taxon>
        <taxon>Tageteae</taxon>
        <taxon>Tagetes</taxon>
    </lineage>
</organism>
<dbReference type="AlphaFoldDB" id="A0AAD8NNB2"/>
<keyword evidence="1" id="KW-1133">Transmembrane helix</keyword>
<accession>A0AAD8NNB2</accession>
<protein>
    <submittedName>
        <fullName evidence="2">Uncharacterized protein</fullName>
    </submittedName>
</protein>
<dbReference type="EMBL" id="JAUHHV010000008">
    <property type="protein sequence ID" value="KAK1414573.1"/>
    <property type="molecule type" value="Genomic_DNA"/>
</dbReference>
<keyword evidence="3" id="KW-1185">Reference proteome</keyword>
<reference evidence="2" key="1">
    <citation type="journal article" date="2023" name="bioRxiv">
        <title>Improved chromosome-level genome assembly for marigold (Tagetes erecta).</title>
        <authorList>
            <person name="Jiang F."/>
            <person name="Yuan L."/>
            <person name="Wang S."/>
            <person name="Wang H."/>
            <person name="Xu D."/>
            <person name="Wang A."/>
            <person name="Fan W."/>
        </authorList>
    </citation>
    <scope>NUCLEOTIDE SEQUENCE</scope>
    <source>
        <strain evidence="2">WSJ</strain>
        <tissue evidence="2">Leaf</tissue>
    </source>
</reference>
<evidence type="ECO:0000313" key="3">
    <source>
        <dbReference type="Proteomes" id="UP001229421"/>
    </source>
</evidence>
<keyword evidence="1" id="KW-0472">Membrane</keyword>
<feature type="transmembrane region" description="Helical" evidence="1">
    <location>
        <begin position="50"/>
        <end position="73"/>
    </location>
</feature>
<gene>
    <name evidence="2" type="ORF">QVD17_30320</name>
</gene>